<sequence>MTENRRYYYLKLKESFYNSETMVILESMQDGLLYSNLLLKMYLMALKSNGVLMLNERLPHTPQTIATFTRHQVGTVERALKVFIEFGLVEVLTDGAFYMADMQLLIGQSSTEGERKKKERSRLERKKLLPGGAVDICPPNGEVDKCPSILEYRDKEIRDKSTENREGERARAFGRYENVRLTDIELAELQAEFPTVWESYVEKLSAYMESTGKTYKSHAATIRRWAAEDGKKGGGLPAYTYKEGESL</sequence>
<dbReference type="Proteomes" id="UP000515823">
    <property type="component" value="Chromosome"/>
</dbReference>
<dbReference type="Pfam" id="PF09681">
    <property type="entry name" value="Phage_rep_org_N"/>
    <property type="match status" value="1"/>
</dbReference>
<dbReference type="EMBL" id="CP060634">
    <property type="protein sequence ID" value="QNM04437.1"/>
    <property type="molecule type" value="Genomic_DNA"/>
</dbReference>
<evidence type="ECO:0000313" key="2">
    <source>
        <dbReference type="EMBL" id="QNM04437.1"/>
    </source>
</evidence>
<proteinExistence type="predicted"/>
<name>A0A7G9G0V5_9FIRM</name>
<reference evidence="2 3" key="1">
    <citation type="submission" date="2020-08" db="EMBL/GenBank/DDBJ databases">
        <authorList>
            <person name="Liu C."/>
            <person name="Sun Q."/>
        </authorList>
    </citation>
    <scope>NUCLEOTIDE SEQUENCE [LARGE SCALE GENOMIC DNA]</scope>
    <source>
        <strain evidence="2 3">NSJ-38</strain>
    </source>
</reference>
<dbReference type="NCBIfam" id="TIGR01714">
    <property type="entry name" value="phage_rep_org_N"/>
    <property type="match status" value="1"/>
</dbReference>
<evidence type="ECO:0000313" key="3">
    <source>
        <dbReference type="Proteomes" id="UP000515823"/>
    </source>
</evidence>
<dbReference type="InterPro" id="IPR010056">
    <property type="entry name" value="Phage_rep_org__N"/>
</dbReference>
<feature type="domain" description="Phage replisome organiser N-terminal" evidence="1">
    <location>
        <begin position="9"/>
        <end position="122"/>
    </location>
</feature>
<protein>
    <submittedName>
        <fullName evidence="2">Phage replisome organizer N-terminal domain-containing protein</fullName>
    </submittedName>
</protein>
<dbReference type="KEGG" id="qdo:H9Q78_08015"/>
<accession>A0A7G9G0V5</accession>
<dbReference type="RefSeq" id="WP_249300812.1">
    <property type="nucleotide sequence ID" value="NZ_CP060634.1"/>
</dbReference>
<keyword evidence="3" id="KW-1185">Reference proteome</keyword>
<gene>
    <name evidence="2" type="ORF">H9Q78_08015</name>
</gene>
<dbReference type="AlphaFoldDB" id="A0A7G9G0V5"/>
<organism evidence="2 3">
    <name type="scientific">Qiania dongpingensis</name>
    <dbReference type="NCBI Taxonomy" id="2763669"/>
    <lineage>
        <taxon>Bacteria</taxon>
        <taxon>Bacillati</taxon>
        <taxon>Bacillota</taxon>
        <taxon>Clostridia</taxon>
        <taxon>Lachnospirales</taxon>
        <taxon>Lachnospiraceae</taxon>
        <taxon>Qiania</taxon>
    </lineage>
</organism>
<evidence type="ECO:0000259" key="1">
    <source>
        <dbReference type="Pfam" id="PF09681"/>
    </source>
</evidence>